<feature type="domain" description="Cobalamin synthesis G N-terminal" evidence="9">
    <location>
        <begin position="50"/>
        <end position="129"/>
    </location>
</feature>
<keyword evidence="12" id="KW-1185">Reference proteome</keyword>
<dbReference type="Gene3D" id="3.40.50.11220">
    <property type="match status" value="1"/>
</dbReference>
<dbReference type="Pfam" id="PF11760">
    <property type="entry name" value="CbiG_N"/>
    <property type="match status" value="1"/>
</dbReference>
<feature type="domain" description="Tetrapyrrole methylase" evidence="7">
    <location>
        <begin position="350"/>
        <end position="560"/>
    </location>
</feature>
<accession>A0ABU8XME8</accession>
<evidence type="ECO:0000259" key="8">
    <source>
        <dbReference type="Pfam" id="PF01890"/>
    </source>
</evidence>
<dbReference type="InterPro" id="IPR000878">
    <property type="entry name" value="4pyrrol_Mease"/>
</dbReference>
<evidence type="ECO:0000259" key="10">
    <source>
        <dbReference type="Pfam" id="PF11761"/>
    </source>
</evidence>
<dbReference type="SUPFAM" id="SSF159664">
    <property type="entry name" value="CobE/GbiG C-terminal domain-like"/>
    <property type="match status" value="1"/>
</dbReference>
<evidence type="ECO:0000256" key="5">
    <source>
        <dbReference type="ARBA" id="ARBA00022691"/>
    </source>
</evidence>
<dbReference type="InterPro" id="IPR035996">
    <property type="entry name" value="4pyrrol_Methylase_sf"/>
</dbReference>
<dbReference type="PANTHER" id="PTHR47036:SF1">
    <property type="entry name" value="COBALT-FACTOR III C(17)-METHYLTRANSFERASE-RELATED"/>
    <property type="match status" value="1"/>
</dbReference>
<dbReference type="PANTHER" id="PTHR47036">
    <property type="entry name" value="COBALT-FACTOR III C(17)-METHYLTRANSFERASE-RELATED"/>
    <property type="match status" value="1"/>
</dbReference>
<dbReference type="GO" id="GO:0030789">
    <property type="term" value="F:precorrin-3B C17-methyltransferase activity"/>
    <property type="evidence" value="ECO:0007669"/>
    <property type="project" value="UniProtKB-EC"/>
</dbReference>
<dbReference type="Gene3D" id="3.40.1010.10">
    <property type="entry name" value="Cobalt-precorrin-4 Transmethylase, Domain 1"/>
    <property type="match status" value="1"/>
</dbReference>
<dbReference type="InterPro" id="IPR021744">
    <property type="entry name" value="CbiG_N"/>
</dbReference>
<dbReference type="Pfam" id="PF00590">
    <property type="entry name" value="TP_methylase"/>
    <property type="match status" value="1"/>
</dbReference>
<gene>
    <name evidence="11" type="primary">cobJ</name>
    <name evidence="11" type="ORF">U1T56_00265</name>
</gene>
<feature type="chain" id="PRO_5047456978" evidence="6">
    <location>
        <begin position="19"/>
        <end position="599"/>
    </location>
</feature>
<evidence type="ECO:0000256" key="2">
    <source>
        <dbReference type="ARBA" id="ARBA00022573"/>
    </source>
</evidence>
<dbReference type="Gene3D" id="3.30.950.10">
    <property type="entry name" value="Methyltransferase, Cobalt-precorrin-4 Transmethylase, Domain 2"/>
    <property type="match status" value="1"/>
</dbReference>
<evidence type="ECO:0000256" key="1">
    <source>
        <dbReference type="ARBA" id="ARBA00004953"/>
    </source>
</evidence>
<dbReference type="InterPro" id="IPR021745">
    <property type="entry name" value="CbiG_mid"/>
</dbReference>
<dbReference type="InterPro" id="IPR014777">
    <property type="entry name" value="4pyrrole_Mease_sub1"/>
</dbReference>
<sequence>MTSKIAIVSLGARSAALAARLKALLPDSTVHAPACAACEADVHFAKATEHIGRLFVEGRAIVGLCASGILIRAVASRLGDKRAEPALIAVAEDGSAVVPLLGGHRGANDLARRIAAALGVPAAVTTAGDNRFDLALDAPPSGWTLANPEHAKEVMARLLEGEPVRLTVEAGDAAWLKQSTLPFAAEAGIEILVTHRAVAGTPERLVYHPPVLALGVGAEQGAPAEALEALVRAVLEEQELAPAAVACVVSLDLKAAEPAVHALARRLGVPARFFPAGRLLEETERLSGCSEIVFRETGCWGVAEGAALAAAGKDGRLLVPKRKGERVTAAVALAARALDPAAIGRPRGRLAVVGLGPGGRHWRTEEAERLIAEAEELVGYGLYLDLIGPAAAGKPRHVFPLGAEVERCRFALARAAEGRNVALVCSGDPGIYALATLVFELVASGTDPAWARVDIVVSPGVSALQAAAARAGAPLGHDFCAISLSDLLTPFEAILRRVEAAAEGDFVIAFYNPVSARRREALARARDILLRHRPPATPVILARNLGRPEESLRLIRLDELAPELCDMLTLVLVGSSTSRRVPRLFGADWVYTPRGYEVS</sequence>
<name>A0ABU8XME8_9PROT</name>
<evidence type="ECO:0000259" key="7">
    <source>
        <dbReference type="Pfam" id="PF00590"/>
    </source>
</evidence>
<proteinExistence type="predicted"/>
<keyword evidence="5" id="KW-0949">S-adenosyl-L-methionine</keyword>
<dbReference type="Pfam" id="PF11761">
    <property type="entry name" value="CbiG_mid"/>
    <property type="match status" value="1"/>
</dbReference>
<feature type="domain" description="CobE/GbiG C-terminal" evidence="8">
    <location>
        <begin position="212"/>
        <end position="332"/>
    </location>
</feature>
<dbReference type="Gene3D" id="3.30.420.180">
    <property type="entry name" value="CobE/GbiG C-terminal domain"/>
    <property type="match status" value="1"/>
</dbReference>
<dbReference type="Proteomes" id="UP001375743">
    <property type="component" value="Unassembled WGS sequence"/>
</dbReference>
<keyword evidence="6" id="KW-0732">Signal</keyword>
<organism evidence="11 12">
    <name type="scientific">Benzoatithermus flavus</name>
    <dbReference type="NCBI Taxonomy" id="3108223"/>
    <lineage>
        <taxon>Bacteria</taxon>
        <taxon>Pseudomonadati</taxon>
        <taxon>Pseudomonadota</taxon>
        <taxon>Alphaproteobacteria</taxon>
        <taxon>Geminicoccales</taxon>
        <taxon>Geminicoccaceae</taxon>
        <taxon>Benzoatithermus</taxon>
    </lineage>
</organism>
<evidence type="ECO:0000256" key="6">
    <source>
        <dbReference type="SAM" id="SignalP"/>
    </source>
</evidence>
<dbReference type="EMBL" id="JBBLZC010000001">
    <property type="protein sequence ID" value="MEK0081569.1"/>
    <property type="molecule type" value="Genomic_DNA"/>
</dbReference>
<protein>
    <submittedName>
        <fullName evidence="11">Precorrin-3B C(17)-methyltransferase</fullName>
        <ecNumber evidence="11">2.1.1.131</ecNumber>
    </submittedName>
</protein>
<dbReference type="Pfam" id="PF01890">
    <property type="entry name" value="CbiG_C"/>
    <property type="match status" value="1"/>
</dbReference>
<dbReference type="InterPro" id="IPR002750">
    <property type="entry name" value="CobE/GbiG_C"/>
</dbReference>
<dbReference type="InterPro" id="IPR038029">
    <property type="entry name" value="GbiG_N_sf"/>
</dbReference>
<reference evidence="11 12" key="1">
    <citation type="submission" date="2024-01" db="EMBL/GenBank/DDBJ databases">
        <title>Multi-omics insights into the function and evolution of sodium benzoate biodegradation pathways in Benzoatithermus flavus gen. nov., sp. nov. from hot spring.</title>
        <authorList>
            <person name="Hu C.-J."/>
            <person name="Li W.-J."/>
        </authorList>
    </citation>
    <scope>NUCLEOTIDE SEQUENCE [LARGE SCALE GENOMIC DNA]</scope>
    <source>
        <strain evidence="11 12">SYSU G07066</strain>
    </source>
</reference>
<evidence type="ECO:0000256" key="4">
    <source>
        <dbReference type="ARBA" id="ARBA00022679"/>
    </source>
</evidence>
<dbReference type="RefSeq" id="WP_418157422.1">
    <property type="nucleotide sequence ID" value="NZ_JBBLZC010000001.1"/>
</dbReference>
<dbReference type="NCBIfam" id="TIGR01466">
    <property type="entry name" value="cobJ_cbiH"/>
    <property type="match status" value="1"/>
</dbReference>
<dbReference type="InterPro" id="IPR051810">
    <property type="entry name" value="Precorrin_MeTrfase"/>
</dbReference>
<dbReference type="InterPro" id="IPR006363">
    <property type="entry name" value="Cbl_synth_CobJ/CibH_dom"/>
</dbReference>
<feature type="signal peptide" evidence="6">
    <location>
        <begin position="1"/>
        <end position="18"/>
    </location>
</feature>
<comment type="pathway">
    <text evidence="1">Cofactor biosynthesis; adenosylcobalamin biosynthesis.</text>
</comment>
<dbReference type="GO" id="GO:0032259">
    <property type="term" value="P:methylation"/>
    <property type="evidence" value="ECO:0007669"/>
    <property type="project" value="UniProtKB-KW"/>
</dbReference>
<comment type="caution">
    <text evidence="11">The sequence shown here is derived from an EMBL/GenBank/DDBJ whole genome shotgun (WGS) entry which is preliminary data.</text>
</comment>
<keyword evidence="2" id="KW-0169">Cobalamin biosynthesis</keyword>
<dbReference type="SUPFAM" id="SSF159672">
    <property type="entry name" value="CbiG N-terminal domain-like"/>
    <property type="match status" value="1"/>
</dbReference>
<evidence type="ECO:0000256" key="3">
    <source>
        <dbReference type="ARBA" id="ARBA00022603"/>
    </source>
</evidence>
<dbReference type="EC" id="2.1.1.131" evidence="11"/>
<evidence type="ECO:0000259" key="9">
    <source>
        <dbReference type="Pfam" id="PF11760"/>
    </source>
</evidence>
<dbReference type="InterPro" id="IPR036518">
    <property type="entry name" value="CobE/GbiG_C_sf"/>
</dbReference>
<dbReference type="InterPro" id="IPR014776">
    <property type="entry name" value="4pyrrole_Mease_sub2"/>
</dbReference>
<evidence type="ECO:0000313" key="12">
    <source>
        <dbReference type="Proteomes" id="UP001375743"/>
    </source>
</evidence>
<keyword evidence="4 11" id="KW-0808">Transferase</keyword>
<evidence type="ECO:0000313" key="11">
    <source>
        <dbReference type="EMBL" id="MEK0081569.1"/>
    </source>
</evidence>
<dbReference type="CDD" id="cd11646">
    <property type="entry name" value="Precorrin_3B_C17_MT"/>
    <property type="match status" value="1"/>
</dbReference>
<feature type="domain" description="Cobalamin biosynthesis central region" evidence="10">
    <location>
        <begin position="140"/>
        <end position="209"/>
    </location>
</feature>
<keyword evidence="3 11" id="KW-0489">Methyltransferase</keyword>
<dbReference type="SUPFAM" id="SSF53790">
    <property type="entry name" value="Tetrapyrrole methylase"/>
    <property type="match status" value="1"/>
</dbReference>